<reference evidence="2" key="1">
    <citation type="submission" date="2021-02" db="EMBL/GenBank/DDBJ databases">
        <authorList>
            <person name="Nowell W R."/>
        </authorList>
    </citation>
    <scope>NUCLEOTIDE SEQUENCE</scope>
</reference>
<dbReference type="Proteomes" id="UP000682733">
    <property type="component" value="Unassembled WGS sequence"/>
</dbReference>
<feature type="non-terminal residue" evidence="2">
    <location>
        <position position="22"/>
    </location>
</feature>
<protein>
    <submittedName>
        <fullName evidence="2">Uncharacterized protein</fullName>
    </submittedName>
</protein>
<comment type="caution">
    <text evidence="2">The sequence shown here is derived from an EMBL/GenBank/DDBJ whole genome shotgun (WGS) entry which is preliminary data.</text>
</comment>
<evidence type="ECO:0000313" key="3">
    <source>
        <dbReference type="Proteomes" id="UP000682733"/>
    </source>
</evidence>
<dbReference type="EMBL" id="CAJOBA010046899">
    <property type="protein sequence ID" value="CAF4194902.1"/>
    <property type="molecule type" value="Genomic_DNA"/>
</dbReference>
<gene>
    <name evidence="1" type="ORF">OVA965_LOCUS32380</name>
    <name evidence="2" type="ORF">TMI583_LOCUS33242</name>
</gene>
<dbReference type="EMBL" id="CAJNOK010025191">
    <property type="protein sequence ID" value="CAF1387008.1"/>
    <property type="molecule type" value="Genomic_DNA"/>
</dbReference>
<organism evidence="2 3">
    <name type="scientific">Didymodactylos carnosus</name>
    <dbReference type="NCBI Taxonomy" id="1234261"/>
    <lineage>
        <taxon>Eukaryota</taxon>
        <taxon>Metazoa</taxon>
        <taxon>Spiralia</taxon>
        <taxon>Gnathifera</taxon>
        <taxon>Rotifera</taxon>
        <taxon>Eurotatoria</taxon>
        <taxon>Bdelloidea</taxon>
        <taxon>Philodinida</taxon>
        <taxon>Philodinidae</taxon>
        <taxon>Didymodactylos</taxon>
    </lineage>
</organism>
<sequence>MAIDAVTVARVRLGNVIVQLAG</sequence>
<dbReference type="Proteomes" id="UP000677228">
    <property type="component" value="Unassembled WGS sequence"/>
</dbReference>
<proteinExistence type="predicted"/>
<evidence type="ECO:0000313" key="1">
    <source>
        <dbReference type="EMBL" id="CAF1387008.1"/>
    </source>
</evidence>
<evidence type="ECO:0000313" key="2">
    <source>
        <dbReference type="EMBL" id="CAF4194902.1"/>
    </source>
</evidence>
<dbReference type="AlphaFoldDB" id="A0A8S2SCX6"/>
<name>A0A8S2SCX6_9BILA</name>
<accession>A0A8S2SCX6</accession>